<reference evidence="3 4" key="1">
    <citation type="submission" date="2020-11" db="EMBL/GenBank/DDBJ databases">
        <authorList>
            <person name="Sun Q."/>
        </authorList>
    </citation>
    <scope>NUCLEOTIDE SEQUENCE [LARGE SCALE GENOMIC DNA]</scope>
    <source>
        <strain evidence="3 4">P8398</strain>
    </source>
</reference>
<feature type="region of interest" description="Disordered" evidence="1">
    <location>
        <begin position="148"/>
        <end position="185"/>
    </location>
</feature>
<accession>A0AA48WDN1</accession>
<feature type="transmembrane region" description="Helical" evidence="2">
    <location>
        <begin position="25"/>
        <end position="45"/>
    </location>
</feature>
<dbReference type="RefSeq" id="WP_379674925.1">
    <property type="nucleotide sequence ID" value="NZ_JBHMES010000083.1"/>
</dbReference>
<keyword evidence="4" id="KW-1185">Reference proteome</keyword>
<evidence type="ECO:0000256" key="1">
    <source>
        <dbReference type="SAM" id="MobiDB-lite"/>
    </source>
</evidence>
<evidence type="ECO:0008006" key="5">
    <source>
        <dbReference type="Google" id="ProtNLM"/>
    </source>
</evidence>
<keyword evidence="2" id="KW-0812">Transmembrane</keyword>
<feature type="transmembrane region" description="Helical" evidence="2">
    <location>
        <begin position="65"/>
        <end position="86"/>
    </location>
</feature>
<evidence type="ECO:0000313" key="4">
    <source>
        <dbReference type="Proteomes" id="UP000662888"/>
    </source>
</evidence>
<sequence length="185" mass="19833">MGSVDKASPMKAMFCRWLAKETRGFVGGAVGGLIGGLLAFLSINYFSRLGTVSGTDAVSIANTYIVYTTFVIAAVALLLTVAGLIFTQHFAIEKEAHMEHAFSAVLTLVQSDDGKAQKMIQHIMDNPAVIDYLSEALSQKIDQELASRRANADATSRDAAQQVKDIDLLSSDLSTNKHGPKDAPK</sequence>
<proteinExistence type="predicted"/>
<evidence type="ECO:0000313" key="3">
    <source>
        <dbReference type="EMBL" id="QPI50730.1"/>
    </source>
</evidence>
<gene>
    <name evidence="3" type="ORF">IV454_03890</name>
</gene>
<dbReference type="Proteomes" id="UP000662888">
    <property type="component" value="Chromosome"/>
</dbReference>
<name>A0AA48WDN1_9BURK</name>
<keyword evidence="2" id="KW-1133">Transmembrane helix</keyword>
<dbReference type="EMBL" id="CP065053">
    <property type="protein sequence ID" value="QPI50730.1"/>
    <property type="molecule type" value="Genomic_DNA"/>
</dbReference>
<protein>
    <recommendedName>
        <fullName evidence="5">MotA/TolQ/ExbB proton channel domain-containing protein</fullName>
    </recommendedName>
</protein>
<keyword evidence="2" id="KW-0472">Membrane</keyword>
<organism evidence="3 4">
    <name type="scientific">Massilia antarctica</name>
    <dbReference type="NCBI Taxonomy" id="2765360"/>
    <lineage>
        <taxon>Bacteria</taxon>
        <taxon>Pseudomonadati</taxon>
        <taxon>Pseudomonadota</taxon>
        <taxon>Betaproteobacteria</taxon>
        <taxon>Burkholderiales</taxon>
        <taxon>Oxalobacteraceae</taxon>
        <taxon>Telluria group</taxon>
        <taxon>Massilia</taxon>
    </lineage>
</organism>
<evidence type="ECO:0000256" key="2">
    <source>
        <dbReference type="SAM" id="Phobius"/>
    </source>
</evidence>